<dbReference type="GO" id="GO:0005634">
    <property type="term" value="C:nucleus"/>
    <property type="evidence" value="ECO:0007669"/>
    <property type="project" value="UniProtKB-SubCell"/>
</dbReference>
<keyword evidence="1" id="KW-0805">Transcription regulation</keyword>
<comment type="function">
    <text evidence="1">TFIIF is a general transcription initiation factor that binds to RNA polymerase II and helps to recruit it to the initiation complex in collaboration with TFIIB. It promotes transcription elongation.</text>
</comment>
<keyword evidence="4" id="KW-1185">Reference proteome</keyword>
<gene>
    <name evidence="3" type="ORF">Fmac_013689</name>
</gene>
<evidence type="ECO:0000313" key="3">
    <source>
        <dbReference type="EMBL" id="KAL2339243.1"/>
    </source>
</evidence>
<dbReference type="InterPro" id="IPR008851">
    <property type="entry name" value="TFIIF-alpha"/>
</dbReference>
<feature type="compositionally biased region" description="Acidic residues" evidence="2">
    <location>
        <begin position="202"/>
        <end position="213"/>
    </location>
</feature>
<feature type="compositionally biased region" description="Acidic residues" evidence="2">
    <location>
        <begin position="238"/>
        <end position="250"/>
    </location>
</feature>
<comment type="similarity">
    <text evidence="1">Belongs to the TFIIF alpha subunit family.</text>
</comment>
<evidence type="ECO:0000256" key="1">
    <source>
        <dbReference type="RuleBase" id="RU366044"/>
    </source>
</evidence>
<keyword evidence="1" id="KW-0804">Transcription</keyword>
<proteinExistence type="inferred from homology"/>
<dbReference type="Pfam" id="PF05793">
    <property type="entry name" value="TFIIF_alpha"/>
    <property type="match status" value="1"/>
</dbReference>
<protein>
    <recommendedName>
        <fullName evidence="1">Transcription initiation factor IIF subunit alpha</fullName>
    </recommendedName>
</protein>
<keyword evidence="1" id="KW-0238">DNA-binding</keyword>
<feature type="compositionally biased region" description="Basic and acidic residues" evidence="2">
    <location>
        <begin position="259"/>
        <end position="268"/>
    </location>
</feature>
<feature type="region of interest" description="Disordered" evidence="2">
    <location>
        <begin position="234"/>
        <end position="346"/>
    </location>
</feature>
<dbReference type="PANTHER" id="PTHR13011:SF0">
    <property type="entry name" value="GENERAL TRANSCRIPTION FACTOR IIF SUBUNIT 1"/>
    <property type="match status" value="1"/>
</dbReference>
<sequence>MWFNCRSLWKQLQAYDLCFTCRKTMAENKAKCFDCGATVTRLIPVLNIAFVQALAMAKITSLGGFSGLPDFSKKKTGANKWCLQKDGLQSRQVTEALGKKYKSKPWLLEDETGQSHQSHLEGAPSASYYLLLPSTDFPFHIPGLIEPGHQAIHPSHGSITCSLSTLEMLRSMERFSLMMMKAVGNDPGEREDLAPEVPAPPIDDDDEDEDNEEGGGLSKSGKVLKKLLGRTSDLNESYSEDDDVKADDEAGFPPVIASKQKDAPKEEPADNSPLKPAATETAQGTSKPSKWKRKLNEVTKASNGAPPKKEPKSSVIDENGPASKSNAPPKGVSHHHQKLPPLALDL</sequence>
<name>A0ABD1MUU0_9FABA</name>
<comment type="subcellular location">
    <subcellularLocation>
        <location evidence="1">Nucleus</location>
    </subcellularLocation>
</comment>
<organism evidence="3 4">
    <name type="scientific">Flemingia macrophylla</name>
    <dbReference type="NCBI Taxonomy" id="520843"/>
    <lineage>
        <taxon>Eukaryota</taxon>
        <taxon>Viridiplantae</taxon>
        <taxon>Streptophyta</taxon>
        <taxon>Embryophyta</taxon>
        <taxon>Tracheophyta</taxon>
        <taxon>Spermatophyta</taxon>
        <taxon>Magnoliopsida</taxon>
        <taxon>eudicotyledons</taxon>
        <taxon>Gunneridae</taxon>
        <taxon>Pentapetalae</taxon>
        <taxon>rosids</taxon>
        <taxon>fabids</taxon>
        <taxon>Fabales</taxon>
        <taxon>Fabaceae</taxon>
        <taxon>Papilionoideae</taxon>
        <taxon>50 kb inversion clade</taxon>
        <taxon>NPAAA clade</taxon>
        <taxon>indigoferoid/millettioid clade</taxon>
        <taxon>Phaseoleae</taxon>
        <taxon>Flemingia</taxon>
    </lineage>
</organism>
<reference evidence="3 4" key="1">
    <citation type="submission" date="2024-08" db="EMBL/GenBank/DDBJ databases">
        <title>Insights into the chromosomal genome structure of Flemingia macrophylla.</title>
        <authorList>
            <person name="Ding Y."/>
            <person name="Zhao Y."/>
            <person name="Bi W."/>
            <person name="Wu M."/>
            <person name="Zhao G."/>
            <person name="Gong Y."/>
            <person name="Li W."/>
            <person name="Zhang P."/>
        </authorList>
    </citation>
    <scope>NUCLEOTIDE SEQUENCE [LARGE SCALE GENOMIC DNA]</scope>
    <source>
        <strain evidence="3">DYQJB</strain>
        <tissue evidence="3">Leaf</tissue>
    </source>
</reference>
<evidence type="ECO:0000313" key="4">
    <source>
        <dbReference type="Proteomes" id="UP001603857"/>
    </source>
</evidence>
<dbReference type="EMBL" id="JBGMDY010000004">
    <property type="protein sequence ID" value="KAL2339243.1"/>
    <property type="molecule type" value="Genomic_DNA"/>
</dbReference>
<dbReference type="PANTHER" id="PTHR13011">
    <property type="entry name" value="TFIIF-ALPHA"/>
    <property type="match status" value="1"/>
</dbReference>
<evidence type="ECO:0000256" key="2">
    <source>
        <dbReference type="SAM" id="MobiDB-lite"/>
    </source>
</evidence>
<comment type="caution">
    <text evidence="3">The sequence shown here is derived from an EMBL/GenBank/DDBJ whole genome shotgun (WGS) entry which is preliminary data.</text>
</comment>
<dbReference type="GO" id="GO:0003677">
    <property type="term" value="F:DNA binding"/>
    <property type="evidence" value="ECO:0007669"/>
    <property type="project" value="UniProtKB-KW"/>
</dbReference>
<keyword evidence="1" id="KW-0539">Nucleus</keyword>
<feature type="region of interest" description="Disordered" evidence="2">
    <location>
        <begin position="185"/>
        <end position="221"/>
    </location>
</feature>
<dbReference type="Proteomes" id="UP001603857">
    <property type="component" value="Unassembled WGS sequence"/>
</dbReference>
<dbReference type="AlphaFoldDB" id="A0ABD1MUU0"/>
<accession>A0ABD1MUU0</accession>